<dbReference type="InterPro" id="IPR036890">
    <property type="entry name" value="HATPase_C_sf"/>
</dbReference>
<dbReference type="EMBL" id="CP157743">
    <property type="protein sequence ID" value="XBS20366.1"/>
    <property type="molecule type" value="Genomic_DNA"/>
</dbReference>
<dbReference type="InterPro" id="IPR003594">
    <property type="entry name" value="HATPase_dom"/>
</dbReference>
<proteinExistence type="predicted"/>
<dbReference type="RefSeq" id="WP_305906863.1">
    <property type="nucleotide sequence ID" value="NZ_CP157743.1"/>
</dbReference>
<dbReference type="InterPro" id="IPR036457">
    <property type="entry name" value="PPM-type-like_dom_sf"/>
</dbReference>
<dbReference type="Pfam" id="PF13581">
    <property type="entry name" value="HATPase_c_2"/>
    <property type="match status" value="1"/>
</dbReference>
<dbReference type="GO" id="GO:0000160">
    <property type="term" value="P:phosphorelay signal transduction system"/>
    <property type="evidence" value="ECO:0007669"/>
    <property type="project" value="InterPro"/>
</dbReference>
<feature type="domain" description="Response regulatory" evidence="3">
    <location>
        <begin position="27"/>
        <end position="140"/>
    </location>
</feature>
<dbReference type="Proteomes" id="UP001225378">
    <property type="component" value="Chromosome"/>
</dbReference>
<dbReference type="InterPro" id="IPR011006">
    <property type="entry name" value="CheY-like_superfamily"/>
</dbReference>
<protein>
    <submittedName>
        <fullName evidence="4">SpoIIE family protein phosphatase</fullName>
    </submittedName>
</protein>
<dbReference type="SMART" id="SM00448">
    <property type="entry name" value="REC"/>
    <property type="match status" value="1"/>
</dbReference>
<dbReference type="InterPro" id="IPR052016">
    <property type="entry name" value="Bact_Sigma-Reg"/>
</dbReference>
<dbReference type="CDD" id="cd00156">
    <property type="entry name" value="REC"/>
    <property type="match status" value="1"/>
</dbReference>
<evidence type="ECO:0000313" key="5">
    <source>
        <dbReference type="Proteomes" id="UP001225378"/>
    </source>
</evidence>
<evidence type="ECO:0000256" key="1">
    <source>
        <dbReference type="ARBA" id="ARBA00022801"/>
    </source>
</evidence>
<keyword evidence="1" id="KW-0378">Hydrolase</keyword>
<dbReference type="PROSITE" id="PS50110">
    <property type="entry name" value="RESPONSE_REGULATORY"/>
    <property type="match status" value="1"/>
</dbReference>
<dbReference type="Gene3D" id="3.60.40.10">
    <property type="entry name" value="PPM-type phosphatase domain"/>
    <property type="match status" value="1"/>
</dbReference>
<dbReference type="SMART" id="SM00331">
    <property type="entry name" value="PP2C_SIG"/>
    <property type="match status" value="1"/>
</dbReference>
<evidence type="ECO:0000256" key="2">
    <source>
        <dbReference type="PROSITE-ProRule" id="PRU00169"/>
    </source>
</evidence>
<reference evidence="4 5" key="1">
    <citation type="journal article" date="2024" name="Microbiology">
        <title>Methylomarinum rosea sp. nov., a novel halophilic methanotrophic bacterium from the hypersaline Lake Elton.</title>
        <authorList>
            <person name="Suleimanov R.Z."/>
            <person name="Oshkin I.Y."/>
            <person name="Danilova O.V."/>
            <person name="Suzina N.E."/>
            <person name="Dedysh S.N."/>
        </authorList>
    </citation>
    <scope>NUCLEOTIDE SEQUENCE [LARGE SCALE GENOMIC DNA]</scope>
    <source>
        <strain evidence="4 5">Ch1-1</strain>
    </source>
</reference>
<keyword evidence="2" id="KW-0597">Phosphoprotein</keyword>
<dbReference type="CDD" id="cd16936">
    <property type="entry name" value="HATPase_RsbW-like"/>
    <property type="match status" value="1"/>
</dbReference>
<dbReference type="GO" id="GO:0016791">
    <property type="term" value="F:phosphatase activity"/>
    <property type="evidence" value="ECO:0007669"/>
    <property type="project" value="TreeGrafter"/>
</dbReference>
<dbReference type="Gene3D" id="3.30.565.10">
    <property type="entry name" value="Histidine kinase-like ATPase, C-terminal domain"/>
    <property type="match status" value="1"/>
</dbReference>
<name>A0AAU7NUN0_9GAMM</name>
<dbReference type="SUPFAM" id="SSF52172">
    <property type="entry name" value="CheY-like"/>
    <property type="match status" value="1"/>
</dbReference>
<dbReference type="AlphaFoldDB" id="A0AAU7NUN0"/>
<dbReference type="PANTHER" id="PTHR43156">
    <property type="entry name" value="STAGE II SPORULATION PROTEIN E-RELATED"/>
    <property type="match status" value="1"/>
</dbReference>
<dbReference type="SUPFAM" id="SSF55874">
    <property type="entry name" value="ATPase domain of HSP90 chaperone/DNA topoisomerase II/histidine kinase"/>
    <property type="match status" value="1"/>
</dbReference>
<accession>A0AAU7NUN0</accession>
<sequence length="579" mass="63970">MPHWKDAKARERLMESMCIKASKRFFTVLIIGAEAAEIELLDTLLKAEDYQYSIVGDGQAAAAKLSDTKVDLLLLDIDGVDVDDLPSIKQNLAADAVPILALASRYDDKALALFLKQGIDDFVVKPINSLLLTTKINSLLQYRQCHLQQLENNRRLSAYRQRREQEQTIAANLFHKILRAKLLDTSVIKSTVSARSLFNGHIALVGRTPEDHLHVLLGDFSGSGMSAAIAAAPIAEIFYKMSDKGFDIVEIVEEINRKLHQLLPVDMFLAASIVALHPETKTLHVLNCGLPDQVLVNRASNRLKIIASTNLPLGISASLDPHIQSIAVSGDDYLYLLTDTVSEAENSAGVALGAEAVMACISQHEGSAFESLQSLLSRHCENEQTYQVITFLELLCDVDNVPWKGCDSKQEYPVVEALPWKAMMEFDIDALKKLNPVPMMVNALMEIQGLQEHRQVIFMIVTELFTNALDHGVLKLDSAIKQTAEGFMRFYELKEQRLQTVQEGRIRLLFKHRPTESGGCLTISVKDSGDGFDHQALAANLTSNVGFSGRGIGLLKSLCSGLTYRGKGNQVTAVFVWRA</sequence>
<gene>
    <name evidence="4" type="ORF">Q9L42_018770</name>
</gene>
<dbReference type="InterPro" id="IPR001789">
    <property type="entry name" value="Sig_transdc_resp-reg_receiver"/>
</dbReference>
<dbReference type="KEGG" id="mech:Q9L42_018770"/>
<feature type="modified residue" description="4-aspartylphosphate" evidence="2">
    <location>
        <position position="76"/>
    </location>
</feature>
<dbReference type="PANTHER" id="PTHR43156:SF2">
    <property type="entry name" value="STAGE II SPORULATION PROTEIN E"/>
    <property type="match status" value="1"/>
</dbReference>
<dbReference type="Pfam" id="PF00072">
    <property type="entry name" value="Response_reg"/>
    <property type="match status" value="1"/>
</dbReference>
<keyword evidence="5" id="KW-1185">Reference proteome</keyword>
<evidence type="ECO:0000259" key="3">
    <source>
        <dbReference type="PROSITE" id="PS50110"/>
    </source>
</evidence>
<dbReference type="Gene3D" id="3.40.50.2300">
    <property type="match status" value="1"/>
</dbReference>
<organism evidence="4 5">
    <name type="scientific">Methylomarinum roseum</name>
    <dbReference type="NCBI Taxonomy" id="3067653"/>
    <lineage>
        <taxon>Bacteria</taxon>
        <taxon>Pseudomonadati</taxon>
        <taxon>Pseudomonadota</taxon>
        <taxon>Gammaproteobacteria</taxon>
        <taxon>Methylococcales</taxon>
        <taxon>Methylococcaceae</taxon>
        <taxon>Methylomarinum</taxon>
    </lineage>
</organism>
<dbReference type="Pfam" id="PF07228">
    <property type="entry name" value="SpoIIE"/>
    <property type="match status" value="1"/>
</dbReference>
<evidence type="ECO:0000313" key="4">
    <source>
        <dbReference type="EMBL" id="XBS20366.1"/>
    </source>
</evidence>
<dbReference type="InterPro" id="IPR001932">
    <property type="entry name" value="PPM-type_phosphatase-like_dom"/>
</dbReference>